<dbReference type="Pfam" id="PF03713">
    <property type="entry name" value="DUF305"/>
    <property type="match status" value="1"/>
</dbReference>
<keyword evidence="1" id="KW-1133">Transmembrane helix</keyword>
<feature type="domain" description="DUF305" evidence="2">
    <location>
        <begin position="100"/>
        <end position="149"/>
    </location>
</feature>
<dbReference type="EMBL" id="NAPY01000071">
    <property type="protein sequence ID" value="MUL39279.1"/>
    <property type="molecule type" value="Genomic_DNA"/>
</dbReference>
<dbReference type="OrthoDB" id="517560at2"/>
<proteinExistence type="predicted"/>
<comment type="caution">
    <text evidence="3">The sequence shown here is derived from an EMBL/GenBank/DDBJ whole genome shotgun (WGS) entry which is preliminary data.</text>
</comment>
<keyword evidence="1" id="KW-0472">Membrane</keyword>
<evidence type="ECO:0000313" key="3">
    <source>
        <dbReference type="EMBL" id="MUL39279.1"/>
    </source>
</evidence>
<organism evidence="3 4">
    <name type="scientific">Gloeocapsopsis dulcis AAB1 = 1H9</name>
    <dbReference type="NCBI Taxonomy" id="1433147"/>
    <lineage>
        <taxon>Bacteria</taxon>
        <taxon>Bacillati</taxon>
        <taxon>Cyanobacteriota</taxon>
        <taxon>Cyanophyceae</taxon>
        <taxon>Oscillatoriophycideae</taxon>
        <taxon>Chroococcales</taxon>
        <taxon>Chroococcaceae</taxon>
        <taxon>Gloeocapsopsis</taxon>
        <taxon>Gloeocapsopsis dulcis</taxon>
    </lineage>
</organism>
<dbReference type="InterPro" id="IPR012347">
    <property type="entry name" value="Ferritin-like"/>
</dbReference>
<name>A0A6N8G2E6_9CHRO</name>
<reference evidence="3 4" key="1">
    <citation type="journal article" date="2019" name="Front. Microbiol.">
        <title>Genomic Features for Desiccation Tolerance and Sugar Biosynthesis in the Extremophile Gloeocapsopsis sp. UTEX B3054.</title>
        <authorList>
            <person name="Urrejola C."/>
            <person name="Alcorta J."/>
            <person name="Salas L."/>
            <person name="Vasquez M."/>
            <person name="Polz M.F."/>
            <person name="Vicuna R."/>
            <person name="Diez B."/>
        </authorList>
    </citation>
    <scope>NUCLEOTIDE SEQUENCE [LARGE SCALE GENOMIC DNA]</scope>
    <source>
        <strain evidence="3 4">1H9</strain>
    </source>
</reference>
<sequence length="151" mass="17075">MKSKSDMKPYIRLFIALSISYIVMAIIMLSRVNVLSNLFFSLNQIYMAGLMVAPMLIIMLTAMGSMMYQNKQVNIVLLFVGAALIGLFWMLVRTQAGVGNQQFLRSMIPHHAAAILVCEQASITDQRIQQLCEEIVATQEREIRVMKALMQ</sequence>
<dbReference type="InterPro" id="IPR005183">
    <property type="entry name" value="DUF305_CopM-like"/>
</dbReference>
<keyword evidence="1" id="KW-0812">Transmembrane</keyword>
<evidence type="ECO:0000313" key="4">
    <source>
        <dbReference type="Proteomes" id="UP000441797"/>
    </source>
</evidence>
<feature type="transmembrane region" description="Helical" evidence="1">
    <location>
        <begin position="75"/>
        <end position="92"/>
    </location>
</feature>
<feature type="transmembrane region" description="Helical" evidence="1">
    <location>
        <begin position="44"/>
        <end position="63"/>
    </location>
</feature>
<gene>
    <name evidence="3" type="ORF">BWI75_24045</name>
</gene>
<keyword evidence="4" id="KW-1185">Reference proteome</keyword>
<dbReference type="Gene3D" id="1.20.1260.10">
    <property type="match status" value="1"/>
</dbReference>
<evidence type="ECO:0000256" key="1">
    <source>
        <dbReference type="SAM" id="Phobius"/>
    </source>
</evidence>
<dbReference type="RefSeq" id="WP_105221579.1">
    <property type="nucleotide sequence ID" value="NZ_CAWNSU010000103.1"/>
</dbReference>
<evidence type="ECO:0000259" key="2">
    <source>
        <dbReference type="Pfam" id="PF03713"/>
    </source>
</evidence>
<protein>
    <submittedName>
        <fullName evidence="3">DUF305 domain-containing protein</fullName>
    </submittedName>
</protein>
<dbReference type="AlphaFoldDB" id="A0A6N8G2E6"/>
<feature type="transmembrane region" description="Helical" evidence="1">
    <location>
        <begin position="12"/>
        <end position="32"/>
    </location>
</feature>
<dbReference type="Proteomes" id="UP000441797">
    <property type="component" value="Unassembled WGS sequence"/>
</dbReference>
<accession>A0A6N8G2E6</accession>